<feature type="region of interest" description="Disordered" evidence="2">
    <location>
        <begin position="1"/>
        <end position="154"/>
    </location>
</feature>
<dbReference type="CDD" id="cd16514">
    <property type="entry name" value="RING-HC_LONFs_rpt2"/>
    <property type="match status" value="1"/>
</dbReference>
<feature type="compositionally biased region" description="Low complexity" evidence="2">
    <location>
        <begin position="142"/>
        <end position="154"/>
    </location>
</feature>
<dbReference type="InterPro" id="IPR001841">
    <property type="entry name" value="Znf_RING"/>
</dbReference>
<dbReference type="PROSITE" id="PS50089">
    <property type="entry name" value="ZF_RING_2"/>
    <property type="match status" value="1"/>
</dbReference>
<dbReference type="Gene3D" id="2.30.130.40">
    <property type="entry name" value="LON domain-like"/>
    <property type="match status" value="1"/>
</dbReference>
<feature type="compositionally biased region" description="Low complexity" evidence="2">
    <location>
        <begin position="298"/>
        <end position="315"/>
    </location>
</feature>
<feature type="compositionally biased region" description="Polar residues" evidence="2">
    <location>
        <begin position="278"/>
        <end position="287"/>
    </location>
</feature>
<feature type="domain" description="Lon N-terminal" evidence="4">
    <location>
        <begin position="347"/>
        <end position="511"/>
    </location>
</feature>
<dbReference type="Gene3D" id="3.30.40.10">
    <property type="entry name" value="Zinc/RING finger domain, C3HC4 (zinc finger)"/>
    <property type="match status" value="1"/>
</dbReference>
<feature type="non-terminal residue" evidence="5">
    <location>
        <position position="1"/>
    </location>
</feature>
<proteinExistence type="predicted"/>
<evidence type="ECO:0000313" key="6">
    <source>
        <dbReference type="Proteomes" id="UP000077521"/>
    </source>
</evidence>
<dbReference type="SMART" id="SM00184">
    <property type="entry name" value="RING"/>
    <property type="match status" value="1"/>
</dbReference>
<comment type="caution">
    <text evidence="5">The sequence shown here is derived from an EMBL/GenBank/DDBJ whole genome shotgun (WGS) entry which is preliminary data.</text>
</comment>
<sequence length="511" mass="55817">FGSRTSDTSRRGPGDIGTGSGSGSGRRISKHQARHHQHQQQHHQYQHHYHRHTDSDHEAEGPSRVDEADADDHLMMDLGRVEDDSPSRDGAADRSSRAQGPTSTGMVSQNHPETGVSSSSLSEAGKASPPRPSLQCPTGSHSADSGLSAESTSSESSSVQLAEFQTALLDVLECQLCYLLLYEPVTTPCGHTFCRSCFARNLDHSDRCPLCRTRMPSWGFWQDHPSARGLMDVITLEMDRSTPESEDWDMGDPSQGQGPRRSKQGRNRSPTRGVRSRCPTSNSTKRVSPSIEKSHANAVVLSPSSSTASKTASTLSRGELATVKWELPSLYTERRLAAELDEAKARLSAPIFVCTLAYPEMPTVLHIYEPRYRLMVRRCLESGNPRFGMVMPARTSSPNAPGMYEYGTMLEIRSVQMLPDGRSMIETVGSYRFRVLETGTLDGYSVGRVERIEDVGLEEEMEMERTFVEFANGAARAAGAVEPTPISAETVIDNGDGQAATGANRVPATDS</sequence>
<keyword evidence="1" id="KW-0479">Metal-binding</keyword>
<dbReference type="Pfam" id="PF13923">
    <property type="entry name" value="zf-C3HC4_2"/>
    <property type="match status" value="1"/>
</dbReference>
<dbReference type="Pfam" id="PF02190">
    <property type="entry name" value="LON_substr_bdg"/>
    <property type="match status" value="1"/>
</dbReference>
<evidence type="ECO:0000256" key="2">
    <source>
        <dbReference type="SAM" id="MobiDB-lite"/>
    </source>
</evidence>
<evidence type="ECO:0008006" key="7">
    <source>
        <dbReference type="Google" id="ProtNLM"/>
    </source>
</evidence>
<dbReference type="InterPro" id="IPR013083">
    <property type="entry name" value="Znf_RING/FYVE/PHD"/>
</dbReference>
<feature type="compositionally biased region" description="Polar residues" evidence="2">
    <location>
        <begin position="97"/>
        <end position="116"/>
    </location>
</feature>
<reference evidence="5" key="1">
    <citation type="submission" date="2016-04" db="EMBL/GenBank/DDBJ databases">
        <authorList>
            <person name="Nguyen H.D."/>
            <person name="Samba Siva P."/>
            <person name="Cullis J."/>
            <person name="Levesque C.A."/>
            <person name="Hambleton S."/>
        </authorList>
    </citation>
    <scope>NUCLEOTIDE SEQUENCE</scope>
    <source>
        <strain evidence="5">DAOMC 236416</strain>
    </source>
</reference>
<protein>
    <recommendedName>
        <fullName evidence="7">RING-type domain-containing protein</fullName>
    </recommendedName>
</protein>
<feature type="domain" description="RING-type" evidence="3">
    <location>
        <begin position="174"/>
        <end position="212"/>
    </location>
</feature>
<feature type="compositionally biased region" description="Gly residues" evidence="2">
    <location>
        <begin position="14"/>
        <end position="24"/>
    </location>
</feature>
<keyword evidence="1" id="KW-0863">Zinc-finger</keyword>
<feature type="non-terminal residue" evidence="5">
    <location>
        <position position="511"/>
    </location>
</feature>
<reference evidence="5" key="2">
    <citation type="journal article" date="2019" name="IMA Fungus">
        <title>Genome sequencing and comparison of five Tilletia species to identify candidate genes for the detection of regulated species infecting wheat.</title>
        <authorList>
            <person name="Nguyen H.D.T."/>
            <person name="Sultana T."/>
            <person name="Kesanakurti P."/>
            <person name="Hambleton S."/>
        </authorList>
    </citation>
    <scope>NUCLEOTIDE SEQUENCE</scope>
    <source>
        <strain evidence="5">DAOMC 236416</strain>
    </source>
</reference>
<dbReference type="SUPFAM" id="SSF57850">
    <property type="entry name" value="RING/U-box"/>
    <property type="match status" value="1"/>
</dbReference>
<dbReference type="InterPro" id="IPR015947">
    <property type="entry name" value="PUA-like_sf"/>
</dbReference>
<dbReference type="AlphaFoldDB" id="A0A8T8SAH7"/>
<dbReference type="GO" id="GO:0061630">
    <property type="term" value="F:ubiquitin protein ligase activity"/>
    <property type="evidence" value="ECO:0007669"/>
    <property type="project" value="TreeGrafter"/>
</dbReference>
<dbReference type="GO" id="GO:0008270">
    <property type="term" value="F:zinc ion binding"/>
    <property type="evidence" value="ECO:0007669"/>
    <property type="project" value="UniProtKB-KW"/>
</dbReference>
<feature type="region of interest" description="Disordered" evidence="2">
    <location>
        <begin position="488"/>
        <end position="511"/>
    </location>
</feature>
<dbReference type="EMBL" id="LWDF02002416">
    <property type="protein sequence ID" value="KAE8236060.1"/>
    <property type="molecule type" value="Genomic_DNA"/>
</dbReference>
<feature type="region of interest" description="Disordered" evidence="2">
    <location>
        <begin position="240"/>
        <end position="315"/>
    </location>
</feature>
<feature type="compositionally biased region" description="Basic residues" evidence="2">
    <location>
        <begin position="27"/>
        <end position="51"/>
    </location>
</feature>
<keyword evidence="6" id="KW-1185">Reference proteome</keyword>
<evidence type="ECO:0000259" key="3">
    <source>
        <dbReference type="PROSITE" id="PS50089"/>
    </source>
</evidence>
<keyword evidence="1" id="KW-0862">Zinc</keyword>
<accession>A0A8T8SAH7</accession>
<dbReference type="PANTHER" id="PTHR23327:SF42">
    <property type="entry name" value="LON PEPTIDASE N-TERMINAL DOMAIN AND RING FINGER PROTEIN C14F5.10C"/>
    <property type="match status" value="1"/>
</dbReference>
<evidence type="ECO:0000313" key="5">
    <source>
        <dbReference type="EMBL" id="KAE8236060.1"/>
    </source>
</evidence>
<feature type="compositionally biased region" description="Basic and acidic residues" evidence="2">
    <location>
        <begin position="52"/>
        <end position="96"/>
    </location>
</feature>
<evidence type="ECO:0000256" key="1">
    <source>
        <dbReference type="PROSITE-ProRule" id="PRU00175"/>
    </source>
</evidence>
<dbReference type="SUPFAM" id="SSF88697">
    <property type="entry name" value="PUA domain-like"/>
    <property type="match status" value="1"/>
</dbReference>
<dbReference type="PANTHER" id="PTHR23327">
    <property type="entry name" value="RING FINGER PROTEIN 127"/>
    <property type="match status" value="1"/>
</dbReference>
<dbReference type="InterPro" id="IPR046336">
    <property type="entry name" value="Lon_prtase_N_sf"/>
</dbReference>
<dbReference type="Proteomes" id="UP000077521">
    <property type="component" value="Unassembled WGS sequence"/>
</dbReference>
<dbReference type="InterPro" id="IPR003111">
    <property type="entry name" value="Lon_prtase_N"/>
</dbReference>
<organism evidence="5 6">
    <name type="scientific">Tilletia indica</name>
    <dbReference type="NCBI Taxonomy" id="43049"/>
    <lineage>
        <taxon>Eukaryota</taxon>
        <taxon>Fungi</taxon>
        <taxon>Dikarya</taxon>
        <taxon>Basidiomycota</taxon>
        <taxon>Ustilaginomycotina</taxon>
        <taxon>Exobasidiomycetes</taxon>
        <taxon>Tilletiales</taxon>
        <taxon>Tilletiaceae</taxon>
        <taxon>Tilletia</taxon>
    </lineage>
</organism>
<dbReference type="SMART" id="SM00464">
    <property type="entry name" value="LON"/>
    <property type="match status" value="1"/>
</dbReference>
<dbReference type="PROSITE" id="PS51787">
    <property type="entry name" value="LON_N"/>
    <property type="match status" value="1"/>
</dbReference>
<name>A0A8T8SAH7_9BASI</name>
<evidence type="ECO:0000259" key="4">
    <source>
        <dbReference type="PROSITE" id="PS51787"/>
    </source>
</evidence>
<gene>
    <name evidence="5" type="ORF">A4X13_0g9276</name>
</gene>